<reference evidence="1" key="1">
    <citation type="journal article" date="2021" name="Proc. Natl. Acad. Sci. U.S.A.">
        <title>A Catalog of Tens of Thousands of Viruses from Human Metagenomes Reveals Hidden Associations with Chronic Diseases.</title>
        <authorList>
            <person name="Tisza M.J."/>
            <person name="Buck C.B."/>
        </authorList>
    </citation>
    <scope>NUCLEOTIDE SEQUENCE</scope>
    <source>
        <strain evidence="1">CtLqe90</strain>
    </source>
</reference>
<accession>A0A8S5Q1D9</accession>
<proteinExistence type="predicted"/>
<evidence type="ECO:0000313" key="1">
    <source>
        <dbReference type="EMBL" id="DAE13135.1"/>
    </source>
</evidence>
<name>A0A8S5Q1D9_9CAUD</name>
<sequence length="31" mass="3735">MQLQLFTTNMFFSLNYLHYFTFNSSKLSITP</sequence>
<dbReference type="EMBL" id="BK015564">
    <property type="protein sequence ID" value="DAE13135.1"/>
    <property type="molecule type" value="Genomic_DNA"/>
</dbReference>
<protein>
    <submittedName>
        <fullName evidence="1">Uncharacterized protein</fullName>
    </submittedName>
</protein>
<organism evidence="1">
    <name type="scientific">Siphoviridae sp. ctLqe90</name>
    <dbReference type="NCBI Taxonomy" id="2825456"/>
    <lineage>
        <taxon>Viruses</taxon>
        <taxon>Duplodnaviria</taxon>
        <taxon>Heunggongvirae</taxon>
        <taxon>Uroviricota</taxon>
        <taxon>Caudoviricetes</taxon>
    </lineage>
</organism>